<keyword evidence="3" id="KW-1185">Reference proteome</keyword>
<comment type="caution">
    <text evidence="2">The sequence shown here is derived from an EMBL/GenBank/DDBJ whole genome shotgun (WGS) entry which is preliminary data.</text>
</comment>
<protein>
    <submittedName>
        <fullName evidence="2">Uncharacterized protein</fullName>
    </submittedName>
</protein>
<dbReference type="EMBL" id="APPE01000031">
    <property type="protein sequence ID" value="ENV00416.1"/>
    <property type="molecule type" value="Genomic_DNA"/>
</dbReference>
<evidence type="ECO:0000313" key="2">
    <source>
        <dbReference type="EMBL" id="ENV00416.1"/>
    </source>
</evidence>
<gene>
    <name evidence="2" type="ORF">F969_00648</name>
</gene>
<reference evidence="2 3" key="1">
    <citation type="submission" date="2013-02" db="EMBL/GenBank/DDBJ databases">
        <title>The Genome Sequence of Acinetobacter sp. NIPH 899.</title>
        <authorList>
            <consortium name="The Broad Institute Genome Sequencing Platform"/>
            <consortium name="The Broad Institute Genome Sequencing Center for Infectious Disease"/>
            <person name="Cerqueira G."/>
            <person name="Feldgarden M."/>
            <person name="Courvalin P."/>
            <person name="Perichon B."/>
            <person name="Grillot-Courvalin C."/>
            <person name="Clermont D."/>
            <person name="Rocha E."/>
            <person name="Yoon E.-J."/>
            <person name="Nemec A."/>
            <person name="Walker B."/>
            <person name="Young S.K."/>
            <person name="Zeng Q."/>
            <person name="Gargeya S."/>
            <person name="Fitzgerald M."/>
            <person name="Haas B."/>
            <person name="Abouelleil A."/>
            <person name="Alvarado L."/>
            <person name="Arachchi H.M."/>
            <person name="Berlin A.M."/>
            <person name="Chapman S.B."/>
            <person name="Dewar J."/>
            <person name="Goldberg J."/>
            <person name="Griggs A."/>
            <person name="Gujja S."/>
            <person name="Hansen M."/>
            <person name="Howarth C."/>
            <person name="Imamovic A."/>
            <person name="Larimer J."/>
            <person name="McCowan C."/>
            <person name="Murphy C."/>
            <person name="Neiman D."/>
            <person name="Pearson M."/>
            <person name="Priest M."/>
            <person name="Roberts A."/>
            <person name="Saif S."/>
            <person name="Shea T."/>
            <person name="Sisk P."/>
            <person name="Sykes S."/>
            <person name="Wortman J."/>
            <person name="Nusbaum C."/>
            <person name="Birren B."/>
        </authorList>
    </citation>
    <scope>NUCLEOTIDE SEQUENCE [LARGE SCALE GENOMIC DNA]</scope>
    <source>
        <strain evidence="2 3">NIPH 899</strain>
    </source>
</reference>
<feature type="region of interest" description="Disordered" evidence="1">
    <location>
        <begin position="1"/>
        <end position="27"/>
    </location>
</feature>
<accession>N8VLK9</accession>
<dbReference type="Gene3D" id="1.10.10.60">
    <property type="entry name" value="Homeodomain-like"/>
    <property type="match status" value="1"/>
</dbReference>
<name>N8VLK9_9GAMM</name>
<dbReference type="AlphaFoldDB" id="N8VLK9"/>
<dbReference type="HOGENOM" id="CLU_840990_0_0_6"/>
<dbReference type="eggNOG" id="COG2963">
    <property type="taxonomic scope" value="Bacteria"/>
</dbReference>
<evidence type="ECO:0000313" key="3">
    <source>
        <dbReference type="Proteomes" id="UP000013070"/>
    </source>
</evidence>
<dbReference type="PATRIC" id="fig|1217710.3.peg.608"/>
<sequence length="330" mass="37533">MAKKLSEAEWAKVRHDREEKGLSFHDLADKYNVSSATVYRKSKADHWKVPQLNEDQVNETDNETVNETPKPVKGKGIKPGCFSENETKQPKRNETKRNETENETAKKPESFDISSYVDRLKHNFDPTRARDREFMSFQLSEIDKHLGDLSSVFDGCGFNGKYRPEFARIAYNIALLGGTPESLAETLNVSEQTIYNWLKTYPEFHIAWVGGKDFADANVVKSLYKRAVGYSEEVEESRTDKDGNVLTAEKTVIFAPDVQAQMFWLKNRQPLNWKDKVEVQEEIPAAVIDKAAAEERYTRVINKAADLKAKFTGRGARLGLTLDGEAEEID</sequence>
<proteinExistence type="predicted"/>
<feature type="compositionally biased region" description="Basic and acidic residues" evidence="1">
    <location>
        <begin position="85"/>
        <end position="109"/>
    </location>
</feature>
<evidence type="ECO:0000256" key="1">
    <source>
        <dbReference type="SAM" id="MobiDB-lite"/>
    </source>
</evidence>
<dbReference type="RefSeq" id="WP_004780928.1">
    <property type="nucleotide sequence ID" value="NZ_KB849398.1"/>
</dbReference>
<feature type="region of interest" description="Disordered" evidence="1">
    <location>
        <begin position="39"/>
        <end position="109"/>
    </location>
</feature>
<dbReference type="Proteomes" id="UP000013070">
    <property type="component" value="Unassembled WGS sequence"/>
</dbReference>
<organism evidence="2 3">
    <name type="scientific">Acinetobacter variabilis</name>
    <dbReference type="NCBI Taxonomy" id="70346"/>
    <lineage>
        <taxon>Bacteria</taxon>
        <taxon>Pseudomonadati</taxon>
        <taxon>Pseudomonadota</taxon>
        <taxon>Gammaproteobacteria</taxon>
        <taxon>Moraxellales</taxon>
        <taxon>Moraxellaceae</taxon>
        <taxon>Acinetobacter</taxon>
    </lineage>
</organism>